<reference evidence="2" key="1">
    <citation type="journal article" date="2019" name="Int. J. Syst. Evol. Microbiol.">
        <title>The Global Catalogue of Microorganisms (GCM) 10K type strain sequencing project: providing services to taxonomists for standard genome sequencing and annotation.</title>
        <authorList>
            <consortium name="The Broad Institute Genomics Platform"/>
            <consortium name="The Broad Institute Genome Sequencing Center for Infectious Disease"/>
            <person name="Wu L."/>
            <person name="Ma J."/>
        </authorList>
    </citation>
    <scope>NUCLEOTIDE SEQUENCE [LARGE SCALE GENOMIC DNA]</scope>
    <source>
        <strain evidence="2">CCM 8778</strain>
    </source>
</reference>
<dbReference type="Proteomes" id="UP000655550">
    <property type="component" value="Unassembled WGS sequence"/>
</dbReference>
<dbReference type="EMBL" id="BMDE01000009">
    <property type="protein sequence ID" value="GGH95900.1"/>
    <property type="molecule type" value="Genomic_DNA"/>
</dbReference>
<keyword evidence="2" id="KW-1185">Reference proteome</keyword>
<protein>
    <recommendedName>
        <fullName evidence="3">Type II secretion system protein GspC N-terminal domain-containing protein</fullName>
    </recommendedName>
</protein>
<accession>A0ABQ2AR14</accession>
<proteinExistence type="predicted"/>
<gene>
    <name evidence="1" type="ORF">GCM10007363_26220</name>
</gene>
<evidence type="ECO:0000313" key="1">
    <source>
        <dbReference type="EMBL" id="GGH95900.1"/>
    </source>
</evidence>
<evidence type="ECO:0008006" key="3">
    <source>
        <dbReference type="Google" id="ProtNLM"/>
    </source>
</evidence>
<comment type="caution">
    <text evidence="1">The sequence shown here is derived from an EMBL/GenBank/DDBJ whole genome shotgun (WGS) entry which is preliminary data.</text>
</comment>
<organism evidence="1 2">
    <name type="scientific">Pseudomonas fluvialis</name>
    <dbReference type="NCBI Taxonomy" id="1793966"/>
    <lineage>
        <taxon>Bacteria</taxon>
        <taxon>Pseudomonadati</taxon>
        <taxon>Pseudomonadota</taxon>
        <taxon>Gammaproteobacteria</taxon>
        <taxon>Pseudomonadales</taxon>
        <taxon>Pseudomonadaceae</taxon>
        <taxon>Pseudomonas</taxon>
    </lineage>
</organism>
<sequence>MPARCPSPFMPFPPLNLSALPGALAALLLLGMACSLALQAADWRSRLEMPSAAPERPHQATAQPAIEPLLELFGTPLRKAPAYAPAHLDWQLQASFTQSDSRQSRALIRMAGQTRRVAEGDALDHGLHVRLIAPRHVELAGHGRVIQLALQPTRLDGVQP</sequence>
<evidence type="ECO:0000313" key="2">
    <source>
        <dbReference type="Proteomes" id="UP000655550"/>
    </source>
</evidence>
<dbReference type="PROSITE" id="PS51257">
    <property type="entry name" value="PROKAR_LIPOPROTEIN"/>
    <property type="match status" value="1"/>
</dbReference>
<name>A0ABQ2AR14_9PSED</name>